<dbReference type="Gene3D" id="3.80.10.10">
    <property type="entry name" value="Ribonuclease Inhibitor"/>
    <property type="match status" value="1"/>
</dbReference>
<sequence>MSVKTIRVSNRRQSEKMFDDDYDMYPRFRCAGYEEEYLRTQKLAKEKAAEELRRKEEEMNAPIDPKAISAISNILSRVSGRNGDLNGQLDWVKKEVPFDPVVFESHPNTHGHPDVKRAREALQELELSIGLTKQLQAYLDAQRQTVREKVDALALRVGFASLPMSILSEVIEFATSPRDRYSGSESENRMKAHNVAIKLSHVCRQFRAIVLTELRSSFWSTISEHMVDAEKIKFCVARSRKSPIDVFIESWGLRQPNKDIEQFFKAILLSSKKWGTLTVGKFKRGTNKDFDSDDVPKPGECEEKICESINTIRRLSEGAKLPKLKKLSVHFNKVLSPHFLDPKYNPFWCWTMPNLVELSISGCHPPRAGSFHAPLLKEFYIKSDATSSKPFKMIQLALFLAFCRSLEKVSLCFMNWDTTIPCELRGIASVREVDLRFITCKPEASKGVCSSIHFPKASKMSFTIAELNVKEFDSLPEDQLDAHVEAVQEEWESRYQAIVTECFEHHPSLKSLSYSFFPETYMFTSILLPLTSLPILEELSLELQCWNELKFWGDSDDPKVPSSVPENLHLPSIRRLNLYSSNISMQWSTIFRWPEKLFAQLKKQGQLNAFEKLDLCETAPWTRAGPNVSKLEGSLHDYLPPEKISSRWIYSN</sequence>
<gene>
    <name evidence="1" type="ORF">SCHPADRAFT_928755</name>
</gene>
<evidence type="ECO:0000313" key="2">
    <source>
        <dbReference type="Proteomes" id="UP000053477"/>
    </source>
</evidence>
<dbReference type="OrthoDB" id="3365698at2759"/>
<organism evidence="1 2">
    <name type="scientific">Schizopora paradoxa</name>
    <dbReference type="NCBI Taxonomy" id="27342"/>
    <lineage>
        <taxon>Eukaryota</taxon>
        <taxon>Fungi</taxon>
        <taxon>Dikarya</taxon>
        <taxon>Basidiomycota</taxon>
        <taxon>Agaricomycotina</taxon>
        <taxon>Agaricomycetes</taxon>
        <taxon>Hymenochaetales</taxon>
        <taxon>Schizoporaceae</taxon>
        <taxon>Schizopora</taxon>
    </lineage>
</organism>
<protein>
    <submittedName>
        <fullName evidence="1">Uncharacterized protein</fullName>
    </submittedName>
</protein>
<dbReference type="InterPro" id="IPR032675">
    <property type="entry name" value="LRR_dom_sf"/>
</dbReference>
<evidence type="ECO:0000313" key="1">
    <source>
        <dbReference type="EMBL" id="KLO13177.1"/>
    </source>
</evidence>
<keyword evidence="2" id="KW-1185">Reference proteome</keyword>
<reference evidence="1 2" key="1">
    <citation type="submission" date="2015-04" db="EMBL/GenBank/DDBJ databases">
        <title>Complete genome sequence of Schizopora paradoxa KUC8140, a cosmopolitan wood degrader in East Asia.</title>
        <authorList>
            <consortium name="DOE Joint Genome Institute"/>
            <person name="Min B."/>
            <person name="Park H."/>
            <person name="Jang Y."/>
            <person name="Kim J.-J."/>
            <person name="Kim K.H."/>
            <person name="Pangilinan J."/>
            <person name="Lipzen A."/>
            <person name="Riley R."/>
            <person name="Grigoriev I.V."/>
            <person name="Spatafora J.W."/>
            <person name="Choi I.-G."/>
        </authorList>
    </citation>
    <scope>NUCLEOTIDE SEQUENCE [LARGE SCALE GENOMIC DNA]</scope>
    <source>
        <strain evidence="1 2">KUC8140</strain>
    </source>
</reference>
<dbReference type="InParanoid" id="A0A0H2RNI3"/>
<accession>A0A0H2RNI3</accession>
<dbReference type="Proteomes" id="UP000053477">
    <property type="component" value="Unassembled WGS sequence"/>
</dbReference>
<dbReference type="SUPFAM" id="SSF52047">
    <property type="entry name" value="RNI-like"/>
    <property type="match status" value="1"/>
</dbReference>
<name>A0A0H2RNI3_9AGAM</name>
<dbReference type="EMBL" id="KQ085964">
    <property type="protein sequence ID" value="KLO13177.1"/>
    <property type="molecule type" value="Genomic_DNA"/>
</dbReference>
<dbReference type="AlphaFoldDB" id="A0A0H2RNI3"/>
<proteinExistence type="predicted"/>